<name>A0A2P2L4U0_RHIMU</name>
<organism evidence="1">
    <name type="scientific">Rhizophora mucronata</name>
    <name type="common">Asiatic mangrove</name>
    <dbReference type="NCBI Taxonomy" id="61149"/>
    <lineage>
        <taxon>Eukaryota</taxon>
        <taxon>Viridiplantae</taxon>
        <taxon>Streptophyta</taxon>
        <taxon>Embryophyta</taxon>
        <taxon>Tracheophyta</taxon>
        <taxon>Spermatophyta</taxon>
        <taxon>Magnoliopsida</taxon>
        <taxon>eudicotyledons</taxon>
        <taxon>Gunneridae</taxon>
        <taxon>Pentapetalae</taxon>
        <taxon>rosids</taxon>
        <taxon>fabids</taxon>
        <taxon>Malpighiales</taxon>
        <taxon>Rhizophoraceae</taxon>
        <taxon>Rhizophora</taxon>
    </lineage>
</organism>
<sequence length="68" mass="7840">MGWHGSFHCQDHHYAFHMTVLDAPAAKSVPSAVRIYASIQQPQLEQQPFPQQLALMPWQQFLEPPRTL</sequence>
<reference evidence="1" key="1">
    <citation type="submission" date="2018-02" db="EMBL/GenBank/DDBJ databases">
        <title>Rhizophora mucronata_Transcriptome.</title>
        <authorList>
            <person name="Meera S.P."/>
            <person name="Sreeshan A."/>
            <person name="Augustine A."/>
        </authorList>
    </citation>
    <scope>NUCLEOTIDE SEQUENCE</scope>
    <source>
        <tissue evidence="1">Leaf</tissue>
    </source>
</reference>
<evidence type="ECO:0000313" key="1">
    <source>
        <dbReference type="EMBL" id="MBX12992.1"/>
    </source>
</evidence>
<protein>
    <submittedName>
        <fullName evidence="1">Uncharacterized protein MANES_06G162500</fullName>
    </submittedName>
</protein>
<dbReference type="EMBL" id="GGEC01032508">
    <property type="protein sequence ID" value="MBX12992.1"/>
    <property type="molecule type" value="Transcribed_RNA"/>
</dbReference>
<dbReference type="AlphaFoldDB" id="A0A2P2L4U0"/>
<proteinExistence type="predicted"/>
<accession>A0A2P2L4U0</accession>